<proteinExistence type="predicted"/>
<reference evidence="3" key="1">
    <citation type="submission" date="2018-12" db="EMBL/GenBank/DDBJ databases">
        <title>Tengunoibacter tsumagoiensis gen. nov., sp. nov., Dictyobacter kobayashii sp. nov., D. alpinus sp. nov., and D. joshuensis sp. nov. and description of Dictyobacteraceae fam. nov. within the order Ktedonobacterales isolated from Tengu-no-mugimeshi.</title>
        <authorList>
            <person name="Wang C.M."/>
            <person name="Zheng Y."/>
            <person name="Sakai Y."/>
            <person name="Toyoda A."/>
            <person name="Minakuchi Y."/>
            <person name="Abe K."/>
            <person name="Yokota A."/>
            <person name="Yabe S."/>
        </authorList>
    </citation>
    <scope>NUCLEOTIDE SEQUENCE [LARGE SCALE GENOMIC DNA]</scope>
    <source>
        <strain evidence="3">Uno3</strain>
    </source>
</reference>
<dbReference type="EMBL" id="BIFR01000001">
    <property type="protein sequence ID" value="GCE10567.1"/>
    <property type="molecule type" value="Genomic_DNA"/>
</dbReference>
<evidence type="ECO:0000259" key="1">
    <source>
        <dbReference type="Pfam" id="PF08241"/>
    </source>
</evidence>
<dbReference type="CDD" id="cd02440">
    <property type="entry name" value="AdoMet_MTases"/>
    <property type="match status" value="1"/>
</dbReference>
<evidence type="ECO:0000313" key="2">
    <source>
        <dbReference type="EMBL" id="GCE10567.1"/>
    </source>
</evidence>
<dbReference type="InterPro" id="IPR013216">
    <property type="entry name" value="Methyltransf_11"/>
</dbReference>
<keyword evidence="3" id="KW-1185">Reference proteome</keyword>
<sequence length="305" mass="35060">MEKELQSQEYLRRPWLKDILDFSDAYVEDNIFCVSIAYDDTSMNDAAYHDIEAENYDNYLVEEKTALAEGWIVPRIAQMLGSGVIVDIGCGTGRVAEYLVKAGNKVIAVDHSMSMLQKTVHKIPSLALAPLYADIRHLPLYTGSCDGVVCSGVLHHTPDWPFVLREIARILRPGGRLVIREPNAEYALKFFTPLENGLARLNYWFTRSRKHQINTEQYAETSYEIAPYERHFSLSDLRSNLPSLLHIEFATATKFWGSLYLEPDFPLRKAYYQKSNAIDRWLFDHHYPIKRGSLLFVLATRVQVH</sequence>
<gene>
    <name evidence="2" type="ORF">KTT_04260</name>
</gene>
<dbReference type="SUPFAM" id="SSF53335">
    <property type="entry name" value="S-adenosyl-L-methionine-dependent methyltransferases"/>
    <property type="match status" value="1"/>
</dbReference>
<dbReference type="Pfam" id="PF08241">
    <property type="entry name" value="Methyltransf_11"/>
    <property type="match status" value="1"/>
</dbReference>
<name>A0A401ZUQ9_9CHLR</name>
<dbReference type="Proteomes" id="UP000287352">
    <property type="component" value="Unassembled WGS sequence"/>
</dbReference>
<dbReference type="OrthoDB" id="9805171at2"/>
<dbReference type="PANTHER" id="PTHR43591">
    <property type="entry name" value="METHYLTRANSFERASE"/>
    <property type="match status" value="1"/>
</dbReference>
<accession>A0A401ZUQ9</accession>
<organism evidence="2 3">
    <name type="scientific">Tengunoibacter tsumagoiensis</name>
    <dbReference type="NCBI Taxonomy" id="2014871"/>
    <lineage>
        <taxon>Bacteria</taxon>
        <taxon>Bacillati</taxon>
        <taxon>Chloroflexota</taxon>
        <taxon>Ktedonobacteria</taxon>
        <taxon>Ktedonobacterales</taxon>
        <taxon>Dictyobacteraceae</taxon>
        <taxon>Tengunoibacter</taxon>
    </lineage>
</organism>
<protein>
    <recommendedName>
        <fullName evidence="1">Methyltransferase type 11 domain-containing protein</fullName>
    </recommendedName>
</protein>
<feature type="domain" description="Methyltransferase type 11" evidence="1">
    <location>
        <begin position="86"/>
        <end position="179"/>
    </location>
</feature>
<dbReference type="Gene3D" id="3.40.50.150">
    <property type="entry name" value="Vaccinia Virus protein VP39"/>
    <property type="match status" value="1"/>
</dbReference>
<dbReference type="RefSeq" id="WP_126578162.1">
    <property type="nucleotide sequence ID" value="NZ_BIFR01000001.1"/>
</dbReference>
<dbReference type="AlphaFoldDB" id="A0A401ZUQ9"/>
<comment type="caution">
    <text evidence="2">The sequence shown here is derived from an EMBL/GenBank/DDBJ whole genome shotgun (WGS) entry which is preliminary data.</text>
</comment>
<dbReference type="GO" id="GO:0008757">
    <property type="term" value="F:S-adenosylmethionine-dependent methyltransferase activity"/>
    <property type="evidence" value="ECO:0007669"/>
    <property type="project" value="InterPro"/>
</dbReference>
<evidence type="ECO:0000313" key="3">
    <source>
        <dbReference type="Proteomes" id="UP000287352"/>
    </source>
</evidence>
<dbReference type="InterPro" id="IPR029063">
    <property type="entry name" value="SAM-dependent_MTases_sf"/>
</dbReference>